<dbReference type="Gene3D" id="3.40.50.150">
    <property type="entry name" value="Vaccinia Virus protein VP39"/>
    <property type="match status" value="1"/>
</dbReference>
<keyword evidence="2 4" id="KW-0808">Transferase</keyword>
<evidence type="ECO:0000259" key="3">
    <source>
        <dbReference type="Pfam" id="PF13649"/>
    </source>
</evidence>
<evidence type="ECO:0000256" key="2">
    <source>
        <dbReference type="ARBA" id="ARBA00022679"/>
    </source>
</evidence>
<comment type="caution">
    <text evidence="4">The sequence shown here is derived from an EMBL/GenBank/DDBJ whole genome shotgun (WGS) entry which is preliminary data.</text>
</comment>
<keyword evidence="1 4" id="KW-0489">Methyltransferase</keyword>
<dbReference type="AlphaFoldDB" id="A0A150J3U5"/>
<proteinExistence type="predicted"/>
<organism evidence="4 5">
    <name type="scientific">Candidatus Methanofastidiosum methylothiophilum</name>
    <dbReference type="NCBI Taxonomy" id="1705564"/>
    <lineage>
        <taxon>Archaea</taxon>
        <taxon>Methanobacteriati</taxon>
        <taxon>Methanobacteriota</taxon>
        <taxon>Stenosarchaea group</taxon>
        <taxon>Candidatus Methanofastidiosia</taxon>
        <taxon>Candidatus Methanofastidiosales</taxon>
        <taxon>Candidatus Methanofastidiosaceae</taxon>
        <taxon>Candidatus Methanofastidiosum</taxon>
    </lineage>
</organism>
<dbReference type="InterPro" id="IPR041698">
    <property type="entry name" value="Methyltransf_25"/>
</dbReference>
<dbReference type="PANTHER" id="PTHR43861">
    <property type="entry name" value="TRANS-ACONITATE 2-METHYLTRANSFERASE-RELATED"/>
    <property type="match status" value="1"/>
</dbReference>
<sequence>MPDTEKVPKNYYYNEFKSLGTDYNDPEEIRIYDERMGKLRNIKKEIIDIMDILDLKKDDTLLEIGCGTGEFCIEAARRCKNVIALDVSKNMLDYANNKAHERGVNNISFMNAGFLSYEHIGRPVDIVVSSIALHHLPDFWKLMALRNINLMLKDNGKFYLYDVVFSFDPANFEKAVEGWITQSKDNRMKKNMVNHISEEFSTPNWIMEGIIEHAGFSIKFKEYKSDFFASYLCLKDRVFE</sequence>
<dbReference type="SUPFAM" id="SSF53335">
    <property type="entry name" value="S-adenosyl-L-methionine-dependent methyltransferases"/>
    <property type="match status" value="1"/>
</dbReference>
<name>A0A150J3U5_9EURY</name>
<dbReference type="CDD" id="cd02440">
    <property type="entry name" value="AdoMet_MTases"/>
    <property type="match status" value="1"/>
</dbReference>
<dbReference type="Pfam" id="PF13649">
    <property type="entry name" value="Methyltransf_25"/>
    <property type="match status" value="1"/>
</dbReference>
<dbReference type="EC" id="2.1.1.-" evidence="4"/>
<feature type="domain" description="Methyltransferase" evidence="3">
    <location>
        <begin position="62"/>
        <end position="156"/>
    </location>
</feature>
<evidence type="ECO:0000313" key="5">
    <source>
        <dbReference type="Proteomes" id="UP000075398"/>
    </source>
</evidence>
<dbReference type="InterPro" id="IPR029063">
    <property type="entry name" value="SAM-dependent_MTases_sf"/>
</dbReference>
<dbReference type="PANTHER" id="PTHR43861:SF1">
    <property type="entry name" value="TRANS-ACONITATE 2-METHYLTRANSFERASE"/>
    <property type="match status" value="1"/>
</dbReference>
<reference evidence="4 5" key="1">
    <citation type="journal article" date="2016" name="ISME J.">
        <title>Chasing the elusive Euryarchaeota class WSA2: genomes reveal a uniquely fastidious methyl-reducing methanogen.</title>
        <authorList>
            <person name="Nobu M.K."/>
            <person name="Narihiro T."/>
            <person name="Kuroda K."/>
            <person name="Mei R."/>
            <person name="Liu W.T."/>
        </authorList>
    </citation>
    <scope>NUCLEOTIDE SEQUENCE [LARGE SCALE GENOMIC DNA]</scope>
    <source>
        <strain evidence="4">U1lsi0528_Bin055</strain>
    </source>
</reference>
<accession>A0A150J3U5</accession>
<dbReference type="EMBL" id="LNGC01000041">
    <property type="protein sequence ID" value="KYC51917.1"/>
    <property type="molecule type" value="Genomic_DNA"/>
</dbReference>
<protein>
    <submittedName>
        <fullName evidence="4">Putative cobalt-precorrin-6Y C(15)-methyltransferase (Decarboxylating)</fullName>
        <ecNumber evidence="4">2.1.1.-</ecNumber>
    </submittedName>
</protein>
<dbReference type="GO" id="GO:0032259">
    <property type="term" value="P:methylation"/>
    <property type="evidence" value="ECO:0007669"/>
    <property type="project" value="UniProtKB-KW"/>
</dbReference>
<dbReference type="Proteomes" id="UP000075398">
    <property type="component" value="Unassembled WGS sequence"/>
</dbReference>
<dbReference type="GO" id="GO:0008168">
    <property type="term" value="F:methyltransferase activity"/>
    <property type="evidence" value="ECO:0007669"/>
    <property type="project" value="UniProtKB-KW"/>
</dbReference>
<evidence type="ECO:0000256" key="1">
    <source>
        <dbReference type="ARBA" id="ARBA00022603"/>
    </source>
</evidence>
<gene>
    <name evidence="4" type="primary">cbiT_2</name>
    <name evidence="4" type="ORF">AMQ22_01098</name>
</gene>
<evidence type="ECO:0000313" key="4">
    <source>
        <dbReference type="EMBL" id="KYC51917.1"/>
    </source>
</evidence>